<reference evidence="4" key="1">
    <citation type="submission" date="2019-12" db="EMBL/GenBank/DDBJ databases">
        <title>Novel species isolated from a subtropical stream in China.</title>
        <authorList>
            <person name="Lu H."/>
        </authorList>
    </citation>
    <scope>NUCLEOTIDE SEQUENCE [LARGE SCALE GENOMIC DNA]</scope>
    <source>
        <strain evidence="4">FT81W</strain>
    </source>
</reference>
<dbReference type="RefSeq" id="WP_161085618.1">
    <property type="nucleotide sequence ID" value="NZ_WWCX01000049.1"/>
</dbReference>
<organism evidence="4 5">
    <name type="scientific">Duganella vulcania</name>
    <dbReference type="NCBI Taxonomy" id="2692166"/>
    <lineage>
        <taxon>Bacteria</taxon>
        <taxon>Pseudomonadati</taxon>
        <taxon>Pseudomonadota</taxon>
        <taxon>Betaproteobacteria</taxon>
        <taxon>Burkholderiales</taxon>
        <taxon>Oxalobacteraceae</taxon>
        <taxon>Telluria group</taxon>
        <taxon>Duganella</taxon>
    </lineage>
</organism>
<dbReference type="GO" id="GO:0016787">
    <property type="term" value="F:hydrolase activity"/>
    <property type="evidence" value="ECO:0007669"/>
    <property type="project" value="UniProtKB-KW"/>
</dbReference>
<proteinExistence type="predicted"/>
<dbReference type="Proteomes" id="UP000447355">
    <property type="component" value="Unassembled WGS sequence"/>
</dbReference>
<evidence type="ECO:0000256" key="2">
    <source>
        <dbReference type="SAM" id="SignalP"/>
    </source>
</evidence>
<feature type="chain" id="PRO_5032666138" evidence="2">
    <location>
        <begin position="26"/>
        <end position="336"/>
    </location>
</feature>
<dbReference type="Gene3D" id="3.40.50.1820">
    <property type="entry name" value="alpha/beta hydrolase"/>
    <property type="match status" value="1"/>
</dbReference>
<dbReference type="AlphaFoldDB" id="A0A845GTD0"/>
<name>A0A845GTD0_9BURK</name>
<dbReference type="PANTHER" id="PTHR48081:SF13">
    <property type="entry name" value="ALPHA_BETA HYDROLASE"/>
    <property type="match status" value="1"/>
</dbReference>
<protein>
    <submittedName>
        <fullName evidence="4">Alpha/beta hydrolase fold domain-containing protein</fullName>
    </submittedName>
</protein>
<evidence type="ECO:0000313" key="5">
    <source>
        <dbReference type="Proteomes" id="UP000447355"/>
    </source>
</evidence>
<keyword evidence="2" id="KW-0732">Signal</keyword>
<evidence type="ECO:0000259" key="3">
    <source>
        <dbReference type="Pfam" id="PF20434"/>
    </source>
</evidence>
<accession>A0A845GTD0</accession>
<feature type="signal peptide" evidence="2">
    <location>
        <begin position="1"/>
        <end position="25"/>
    </location>
</feature>
<sequence>MMPATSAVRFLSALAALCLHAAASAAPCIEPPPDPANTYDAQHTYAKLARDYPAIRIASAALPVDVNRIDGLTYAQHGDRCLKLDLYLPLAARADVGMPVVVLVHGGGWRSGFRSEFAPMAVRLARQGYAAAAISYRLSGEAPYPAAIHDARAAVRWVRAHASEYHLDPQRIALAGGSAGGQIASLAGVTGHLAQFDPGAGEGGISSAVQAIVNIDGLSDFTTALALKHEDDPAKHPSAAGAWLGGRYAGQAARWAEASPVRYVRPGMPPILFIASAQPRFSAGREDMAAAMAQAGVASRTLVLPDTPHSFWLFDPWLQPTVDATVAFLNEQMPAR</sequence>
<dbReference type="SUPFAM" id="SSF53474">
    <property type="entry name" value="alpha/beta-Hydrolases"/>
    <property type="match status" value="1"/>
</dbReference>
<comment type="caution">
    <text evidence="4">The sequence shown here is derived from an EMBL/GenBank/DDBJ whole genome shotgun (WGS) entry which is preliminary data.</text>
</comment>
<dbReference type="InterPro" id="IPR049492">
    <property type="entry name" value="BD-FAE-like_dom"/>
</dbReference>
<evidence type="ECO:0000256" key="1">
    <source>
        <dbReference type="ARBA" id="ARBA00022801"/>
    </source>
</evidence>
<feature type="domain" description="BD-FAE-like" evidence="3">
    <location>
        <begin position="84"/>
        <end position="275"/>
    </location>
</feature>
<keyword evidence="1 4" id="KW-0378">Hydrolase</keyword>
<dbReference type="InterPro" id="IPR029058">
    <property type="entry name" value="AB_hydrolase_fold"/>
</dbReference>
<dbReference type="Pfam" id="PF20434">
    <property type="entry name" value="BD-FAE"/>
    <property type="match status" value="1"/>
</dbReference>
<dbReference type="EMBL" id="WWCX01000049">
    <property type="protein sequence ID" value="MYM96612.1"/>
    <property type="molecule type" value="Genomic_DNA"/>
</dbReference>
<evidence type="ECO:0000313" key="4">
    <source>
        <dbReference type="EMBL" id="MYM96612.1"/>
    </source>
</evidence>
<dbReference type="InterPro" id="IPR050300">
    <property type="entry name" value="GDXG_lipolytic_enzyme"/>
</dbReference>
<dbReference type="PANTHER" id="PTHR48081">
    <property type="entry name" value="AB HYDROLASE SUPERFAMILY PROTEIN C4A8.06C"/>
    <property type="match status" value="1"/>
</dbReference>
<gene>
    <name evidence="4" type="ORF">GTP90_22400</name>
</gene>